<dbReference type="KEGG" id="rhi:NGR_c18890"/>
<organism evidence="3 4">
    <name type="scientific">Sinorhizobium fredii (strain NBRC 101917 / NGR234)</name>
    <dbReference type="NCBI Taxonomy" id="394"/>
    <lineage>
        <taxon>Bacteria</taxon>
        <taxon>Pseudomonadati</taxon>
        <taxon>Pseudomonadota</taxon>
        <taxon>Alphaproteobacteria</taxon>
        <taxon>Hyphomicrobiales</taxon>
        <taxon>Rhizobiaceae</taxon>
        <taxon>Sinorhizobium/Ensifer group</taxon>
        <taxon>Sinorhizobium</taxon>
    </lineage>
</organism>
<accession>C3MDY4</accession>
<feature type="region of interest" description="Disordered" evidence="1">
    <location>
        <begin position="244"/>
        <end position="273"/>
    </location>
</feature>
<sequence length="273" mass="29465">MPNYRTLLNGLTFADALALAEKQAFAVPDANLQTIVRSSASPPNSLGERVAKAGEILGASAEALAGDPWVRLRNHPNSGNSLTADELAGLKREFGWSPTGAGDLGAAVWEHFRLNGHPATPFYDGFNAQSASGRINVQGCAPGIDYDPRKRPQGDCRDGIRHALWSARMAQRSPDMAAAVGDGRERMAPSSYKSHYMDLHNNRIGRDIGAAIPDADYDTILGRVADAVRAGRVVADVRQVPSAPVDTEMTRRRAARDFKRHDSGTDAGLLRRR</sequence>
<feature type="compositionally biased region" description="Basic and acidic residues" evidence="1">
    <location>
        <begin position="248"/>
        <end position="264"/>
    </location>
</feature>
<evidence type="ECO:0000313" key="3">
    <source>
        <dbReference type="EMBL" id="ACP25653.1"/>
    </source>
</evidence>
<dbReference type="HOGENOM" id="CLU_1018930_0_0_5"/>
<protein>
    <recommendedName>
        <fullName evidence="2">DUF6973 domain-containing protein</fullName>
    </recommendedName>
</protein>
<dbReference type="Proteomes" id="UP000001054">
    <property type="component" value="Chromosome"/>
</dbReference>
<dbReference type="AlphaFoldDB" id="C3MDY4"/>
<dbReference type="RefSeq" id="WP_012708417.1">
    <property type="nucleotide sequence ID" value="NC_012587.1"/>
</dbReference>
<dbReference type="EMBL" id="CP001389">
    <property type="protein sequence ID" value="ACP25653.1"/>
    <property type="molecule type" value="Genomic_DNA"/>
</dbReference>
<dbReference type="eggNOG" id="ENOG5032WH2">
    <property type="taxonomic scope" value="Bacteria"/>
</dbReference>
<feature type="domain" description="DUF6973" evidence="2">
    <location>
        <begin position="152"/>
        <end position="230"/>
    </location>
</feature>
<dbReference type="STRING" id="394.NGR_c18890"/>
<proteinExistence type="predicted"/>
<dbReference type="InterPro" id="IPR054246">
    <property type="entry name" value="DUF6973"/>
</dbReference>
<reference evidence="3 4" key="1">
    <citation type="journal article" date="2009" name="Appl. Environ. Microbiol.">
        <title>Rhizobium sp. strain NGR234 possesses a remarkable number of secretion systems.</title>
        <authorList>
            <person name="Schmeisser C."/>
            <person name="Liesegang H."/>
            <person name="Krysciak D."/>
            <person name="Bakkou N."/>
            <person name="Le Quere A."/>
            <person name="Wollherr A."/>
            <person name="Heinemeyer I."/>
            <person name="Morgenstern B."/>
            <person name="Pommerening-Roeser A."/>
            <person name="Flores M."/>
            <person name="Palacios R."/>
            <person name="Brenner S."/>
            <person name="Gottschalk G."/>
            <person name="Schmitz R.A."/>
            <person name="Broughton W.J."/>
            <person name="Perret X."/>
            <person name="Strittmatter A.W."/>
            <person name="Streit W.R."/>
        </authorList>
    </citation>
    <scope>NUCLEOTIDE SEQUENCE [LARGE SCALE GENOMIC DNA]</scope>
    <source>
        <strain evidence="4">NBRC 101917 / NGR234</strain>
    </source>
</reference>
<keyword evidence="4" id="KW-1185">Reference proteome</keyword>
<evidence type="ECO:0000259" key="2">
    <source>
        <dbReference type="Pfam" id="PF22322"/>
    </source>
</evidence>
<evidence type="ECO:0000313" key="4">
    <source>
        <dbReference type="Proteomes" id="UP000001054"/>
    </source>
</evidence>
<gene>
    <name evidence="3" type="ordered locus">NGR_c18890</name>
</gene>
<dbReference type="Pfam" id="PF22322">
    <property type="entry name" value="DUF6973"/>
    <property type="match status" value="1"/>
</dbReference>
<evidence type="ECO:0000256" key="1">
    <source>
        <dbReference type="SAM" id="MobiDB-lite"/>
    </source>
</evidence>
<name>C3MDY4_SINFN</name>
<dbReference type="OrthoDB" id="6152272at2"/>